<keyword evidence="3" id="KW-1185">Reference proteome</keyword>
<evidence type="ECO:0000256" key="1">
    <source>
        <dbReference type="SAM" id="MobiDB-lite"/>
    </source>
</evidence>
<proteinExistence type="predicted"/>
<reference evidence="3" key="1">
    <citation type="journal article" date="2019" name="Int. J. Syst. Evol. Microbiol.">
        <title>The Global Catalogue of Microorganisms (GCM) 10K type strain sequencing project: providing services to taxonomists for standard genome sequencing and annotation.</title>
        <authorList>
            <consortium name="The Broad Institute Genomics Platform"/>
            <consortium name="The Broad Institute Genome Sequencing Center for Infectious Disease"/>
            <person name="Wu L."/>
            <person name="Ma J."/>
        </authorList>
    </citation>
    <scope>NUCLEOTIDE SEQUENCE [LARGE SCALE GENOMIC DNA]</scope>
    <source>
        <strain evidence="3">JCM 13929</strain>
    </source>
</reference>
<sequence length="99" mass="10351">MRPESVCGNESAAPESVDGSELVAPESVAGRESATPKPAAGRESKAPEPAAGRESGWAGATGVRVPVRLGVVRAGAWRRSRDQAMRASSRSEPIWISPR</sequence>
<feature type="region of interest" description="Disordered" evidence="1">
    <location>
        <begin position="78"/>
        <end position="99"/>
    </location>
</feature>
<accession>A0ABP4QUU8</accession>
<dbReference type="Proteomes" id="UP001500064">
    <property type="component" value="Unassembled WGS sequence"/>
</dbReference>
<evidence type="ECO:0000313" key="3">
    <source>
        <dbReference type="Proteomes" id="UP001500064"/>
    </source>
</evidence>
<protein>
    <submittedName>
        <fullName evidence="2">Uncharacterized protein</fullName>
    </submittedName>
</protein>
<evidence type="ECO:0000313" key="2">
    <source>
        <dbReference type="EMBL" id="GAA1617978.1"/>
    </source>
</evidence>
<name>A0ABP4QUU8_9ACTN</name>
<dbReference type="EMBL" id="BAAAMU010000006">
    <property type="protein sequence ID" value="GAA1617978.1"/>
    <property type="molecule type" value="Genomic_DNA"/>
</dbReference>
<feature type="region of interest" description="Disordered" evidence="1">
    <location>
        <begin position="1"/>
        <end position="64"/>
    </location>
</feature>
<comment type="caution">
    <text evidence="2">The sequence shown here is derived from an EMBL/GenBank/DDBJ whole genome shotgun (WGS) entry which is preliminary data.</text>
</comment>
<organism evidence="2 3">
    <name type="scientific">Nonomuraea maheshkhaliensis</name>
    <dbReference type="NCBI Taxonomy" id="419590"/>
    <lineage>
        <taxon>Bacteria</taxon>
        <taxon>Bacillati</taxon>
        <taxon>Actinomycetota</taxon>
        <taxon>Actinomycetes</taxon>
        <taxon>Streptosporangiales</taxon>
        <taxon>Streptosporangiaceae</taxon>
        <taxon>Nonomuraea</taxon>
    </lineage>
</organism>
<gene>
    <name evidence="2" type="ORF">GCM10009733_012880</name>
</gene>